<evidence type="ECO:0000259" key="10">
    <source>
        <dbReference type="PROSITE" id="PS50263"/>
    </source>
</evidence>
<dbReference type="CDD" id="cd07571">
    <property type="entry name" value="ALP_N-acyl_transferase"/>
    <property type="match status" value="1"/>
</dbReference>
<keyword evidence="4 8" id="KW-0812">Transmembrane</keyword>
<reference evidence="11 12" key="1">
    <citation type="submission" date="2020-09" db="EMBL/GenBank/DDBJ databases">
        <title>Novel species in genus Gordonia.</title>
        <authorList>
            <person name="Zhang G."/>
        </authorList>
    </citation>
    <scope>NUCLEOTIDE SEQUENCE [LARGE SCALE GENOMIC DNA]</scope>
    <source>
        <strain evidence="11 12">ON-33</strain>
    </source>
</reference>
<evidence type="ECO:0000256" key="3">
    <source>
        <dbReference type="ARBA" id="ARBA00022679"/>
    </source>
</evidence>
<protein>
    <recommendedName>
        <fullName evidence="8">Apolipoprotein N-acyltransferase</fullName>
        <shortName evidence="8">ALP N-acyltransferase</shortName>
        <ecNumber evidence="8">2.3.1.269</ecNumber>
    </recommendedName>
</protein>
<dbReference type="Gene3D" id="3.60.110.10">
    <property type="entry name" value="Carbon-nitrogen hydrolase"/>
    <property type="match status" value="1"/>
</dbReference>
<feature type="transmembrane region" description="Helical" evidence="8">
    <location>
        <begin position="28"/>
        <end position="50"/>
    </location>
</feature>
<dbReference type="HAMAP" id="MF_01148">
    <property type="entry name" value="Lnt"/>
    <property type="match status" value="1"/>
</dbReference>
<evidence type="ECO:0000313" key="11">
    <source>
        <dbReference type="EMBL" id="MBD1322248.1"/>
    </source>
</evidence>
<name>A0ABR7WHK3_9ACTN</name>
<dbReference type="Pfam" id="PF20154">
    <property type="entry name" value="LNT_N"/>
    <property type="match status" value="1"/>
</dbReference>
<feature type="domain" description="CN hydrolase" evidence="10">
    <location>
        <begin position="252"/>
        <end position="508"/>
    </location>
</feature>
<evidence type="ECO:0000256" key="1">
    <source>
        <dbReference type="ARBA" id="ARBA00004651"/>
    </source>
</evidence>
<feature type="compositionally biased region" description="Basic and acidic residues" evidence="9">
    <location>
        <begin position="572"/>
        <end position="583"/>
    </location>
</feature>
<evidence type="ECO:0000256" key="4">
    <source>
        <dbReference type="ARBA" id="ARBA00022692"/>
    </source>
</evidence>
<comment type="similarity">
    <text evidence="8">Belongs to the CN hydrolase family. Apolipoprotein N-acyltransferase subfamily.</text>
</comment>
<dbReference type="EC" id="2.3.1.269" evidence="8"/>
<feature type="transmembrane region" description="Helical" evidence="8">
    <location>
        <begin position="179"/>
        <end position="204"/>
    </location>
</feature>
<keyword evidence="6 8" id="KW-0472">Membrane</keyword>
<feature type="transmembrane region" description="Helical" evidence="8">
    <location>
        <begin position="138"/>
        <end position="159"/>
    </location>
</feature>
<keyword evidence="7 8" id="KW-0012">Acyltransferase</keyword>
<evidence type="ECO:0000256" key="6">
    <source>
        <dbReference type="ARBA" id="ARBA00023136"/>
    </source>
</evidence>
<evidence type="ECO:0000256" key="9">
    <source>
        <dbReference type="SAM" id="MobiDB-lite"/>
    </source>
</evidence>
<comment type="catalytic activity">
    <reaction evidence="8">
        <text>N-terminal S-1,2-diacyl-sn-glyceryl-L-cysteinyl-[lipoprotein] + a glycerophospholipid = N-acyl-S-1,2-diacyl-sn-glyceryl-L-cysteinyl-[lipoprotein] + a 2-acyl-sn-glycero-3-phospholipid + H(+)</text>
        <dbReference type="Rhea" id="RHEA:48228"/>
        <dbReference type="Rhea" id="RHEA-COMP:14681"/>
        <dbReference type="Rhea" id="RHEA-COMP:14684"/>
        <dbReference type="ChEBI" id="CHEBI:15378"/>
        <dbReference type="ChEBI" id="CHEBI:136912"/>
        <dbReference type="ChEBI" id="CHEBI:140656"/>
        <dbReference type="ChEBI" id="CHEBI:140657"/>
        <dbReference type="ChEBI" id="CHEBI:140660"/>
        <dbReference type="EC" id="2.3.1.269"/>
    </reaction>
</comment>
<feature type="transmembrane region" description="Helical" evidence="8">
    <location>
        <begin position="520"/>
        <end position="539"/>
    </location>
</feature>
<evidence type="ECO:0000256" key="2">
    <source>
        <dbReference type="ARBA" id="ARBA00022475"/>
    </source>
</evidence>
<feature type="transmembrane region" description="Helical" evidence="8">
    <location>
        <begin position="56"/>
        <end position="74"/>
    </location>
</feature>
<evidence type="ECO:0000256" key="7">
    <source>
        <dbReference type="ARBA" id="ARBA00023315"/>
    </source>
</evidence>
<dbReference type="Proteomes" id="UP000602395">
    <property type="component" value="Unassembled WGS sequence"/>
</dbReference>
<keyword evidence="5 8" id="KW-1133">Transmembrane helix</keyword>
<dbReference type="NCBIfam" id="TIGR00546">
    <property type="entry name" value="lnt"/>
    <property type="match status" value="1"/>
</dbReference>
<dbReference type="SUPFAM" id="SSF56317">
    <property type="entry name" value="Carbon-nitrogen hydrolase"/>
    <property type="match status" value="1"/>
</dbReference>
<feature type="transmembrane region" description="Helical" evidence="8">
    <location>
        <begin position="216"/>
        <end position="238"/>
    </location>
</feature>
<feature type="transmembrane region" description="Helical" evidence="8">
    <location>
        <begin position="107"/>
        <end position="131"/>
    </location>
</feature>
<keyword evidence="12" id="KW-1185">Reference proteome</keyword>
<feature type="transmembrane region" description="Helical" evidence="8">
    <location>
        <begin position="81"/>
        <end position="101"/>
    </location>
</feature>
<comment type="pathway">
    <text evidence="8">Protein modification; lipoprotein biosynthesis (N-acyl transfer).</text>
</comment>
<dbReference type="InterPro" id="IPR045378">
    <property type="entry name" value="LNT_N"/>
</dbReference>
<dbReference type="PANTHER" id="PTHR38686">
    <property type="entry name" value="APOLIPOPROTEIN N-ACYLTRANSFERASE"/>
    <property type="match status" value="1"/>
</dbReference>
<organism evidence="11 12">
    <name type="scientific">Gordonia hankookensis</name>
    <dbReference type="NCBI Taxonomy" id="589403"/>
    <lineage>
        <taxon>Bacteria</taxon>
        <taxon>Bacillati</taxon>
        <taxon>Actinomycetota</taxon>
        <taxon>Actinomycetes</taxon>
        <taxon>Mycobacteriales</taxon>
        <taxon>Gordoniaceae</taxon>
        <taxon>Gordonia</taxon>
    </lineage>
</organism>
<feature type="region of interest" description="Disordered" evidence="9">
    <location>
        <begin position="548"/>
        <end position="589"/>
    </location>
</feature>
<accession>A0ABR7WHK3</accession>
<dbReference type="InterPro" id="IPR003010">
    <property type="entry name" value="C-N_Hydrolase"/>
</dbReference>
<dbReference type="InterPro" id="IPR036526">
    <property type="entry name" value="C-N_Hydrolase_sf"/>
</dbReference>
<comment type="function">
    <text evidence="8">Catalyzes the phospholipid dependent N-acylation of the N-terminal cysteine of apolipoprotein, the last step in lipoprotein maturation.</text>
</comment>
<proteinExistence type="inferred from homology"/>
<keyword evidence="2 8" id="KW-1003">Cell membrane</keyword>
<dbReference type="Pfam" id="PF00795">
    <property type="entry name" value="CN_hydrolase"/>
    <property type="match status" value="1"/>
</dbReference>
<feature type="region of interest" description="Disordered" evidence="9">
    <location>
        <begin position="1"/>
        <end position="23"/>
    </location>
</feature>
<comment type="caution">
    <text evidence="11">The sequence shown here is derived from an EMBL/GenBank/DDBJ whole genome shotgun (WGS) entry which is preliminary data.</text>
</comment>
<sequence>MRPHRPPRHRRVRRRGARRRPRVRSPRSAWTVLSAQTIVAVVAGIAMWAAFPPRNLWFLAVVGLGLMAVLLGAGRPRVRTGAWLGFVFGLAFFVPLLPWIGVYVGPLPWLALAAVLSVFLALFGVIAVLTMRLPVPPVWFTLSWVAVEGLRSAFPFGGFPWGRAAFSQVDGPLLPMASVLGAPGLSAAVALLGASIAWLCQIVVTAVRDGEHHGRAVVRGAALAVVLALIGPICAIALTPGTVDRNVASSSAQVSAVQGNVPRLGLEFNAQRRAVLDNHVRQTERLADAVRSGNAEQPDFVAWPENASDISPLTNPDAAQEITAASVSVGAPILVGTLVMNPDGRPTNTVLVWDQERGPVDRYDKHIIQPFGEYLPWRGFFRKFSSYADMAGNFRPGSGSSTLTVPGRSGPVQVGVSTCWEVAFDRSARAAVDDGAQILYVPTNNATFGRTEMTYQQLAMSQVRAVEHGRAVVVAATSGVSAIIDPDGMITAQSGIFSPAVLSSRLPLRSDITPATRLGSWPQTVAMIIAAVGLLFAVGRHTRFSFRQRSPHRRVTDPASADLAQPVGQAVTKDHAGPEDQTKELGGIG</sequence>
<dbReference type="PROSITE" id="PS50263">
    <property type="entry name" value="CN_HYDROLASE"/>
    <property type="match status" value="1"/>
</dbReference>
<keyword evidence="3 8" id="KW-0808">Transferase</keyword>
<evidence type="ECO:0000256" key="5">
    <source>
        <dbReference type="ARBA" id="ARBA00022989"/>
    </source>
</evidence>
<gene>
    <name evidence="8 11" type="primary">lnt</name>
    <name evidence="11" type="ORF">IDF66_21930</name>
</gene>
<comment type="subcellular location">
    <subcellularLocation>
        <location evidence="1 8">Cell membrane</location>
        <topology evidence="1 8">Multi-pass membrane protein</topology>
    </subcellularLocation>
</comment>
<dbReference type="PANTHER" id="PTHR38686:SF1">
    <property type="entry name" value="APOLIPOPROTEIN N-ACYLTRANSFERASE"/>
    <property type="match status" value="1"/>
</dbReference>
<evidence type="ECO:0000256" key="8">
    <source>
        <dbReference type="HAMAP-Rule" id="MF_01148"/>
    </source>
</evidence>
<evidence type="ECO:0000313" key="12">
    <source>
        <dbReference type="Proteomes" id="UP000602395"/>
    </source>
</evidence>
<dbReference type="InterPro" id="IPR004563">
    <property type="entry name" value="Apolipo_AcylTrfase"/>
</dbReference>
<dbReference type="EMBL" id="JACWMS010000005">
    <property type="protein sequence ID" value="MBD1322248.1"/>
    <property type="molecule type" value="Genomic_DNA"/>
</dbReference>